<evidence type="ECO:0000313" key="5">
    <source>
        <dbReference type="Proteomes" id="UP000009168"/>
    </source>
</evidence>
<evidence type="ECO:0000313" key="4">
    <source>
        <dbReference type="EMBL" id="EAR84680.2"/>
    </source>
</evidence>
<feature type="active site" description="Charge relay system" evidence="2">
    <location>
        <position position="211"/>
    </location>
</feature>
<organism evidence="4 5">
    <name type="scientific">Tetrahymena thermophila (strain SB210)</name>
    <dbReference type="NCBI Taxonomy" id="312017"/>
    <lineage>
        <taxon>Eukaryota</taxon>
        <taxon>Sar</taxon>
        <taxon>Alveolata</taxon>
        <taxon>Ciliophora</taxon>
        <taxon>Intramacronucleata</taxon>
        <taxon>Oligohymenophorea</taxon>
        <taxon>Hymenostomatida</taxon>
        <taxon>Tetrahymenina</taxon>
        <taxon>Tetrahymenidae</taxon>
        <taxon>Tetrahymena</taxon>
    </lineage>
</organism>
<evidence type="ECO:0000259" key="3">
    <source>
        <dbReference type="Pfam" id="PF00561"/>
    </source>
</evidence>
<dbReference type="InterPro" id="IPR029058">
    <property type="entry name" value="AB_hydrolase_fold"/>
</dbReference>
<keyword evidence="5" id="KW-1185">Reference proteome</keyword>
<feature type="domain" description="AB hydrolase-1" evidence="3">
    <location>
        <begin position="133"/>
        <end position="375"/>
    </location>
</feature>
<gene>
    <name evidence="4" type="ORF">TTHERM_00649490</name>
</gene>
<dbReference type="Proteomes" id="UP000009168">
    <property type="component" value="Unassembled WGS sequence"/>
</dbReference>
<dbReference type="eggNOG" id="KOG1838">
    <property type="taxonomic scope" value="Eukaryota"/>
</dbReference>
<dbReference type="RefSeq" id="XP_001032343.2">
    <property type="nucleotide sequence ID" value="XM_001032343.2"/>
</dbReference>
<dbReference type="SUPFAM" id="SSF53474">
    <property type="entry name" value="alpha/beta-Hydrolases"/>
    <property type="match status" value="1"/>
</dbReference>
<dbReference type="GO" id="GO:0034338">
    <property type="term" value="F:short-chain carboxylesterase activity"/>
    <property type="evidence" value="ECO:0007669"/>
    <property type="project" value="TreeGrafter"/>
</dbReference>
<dbReference type="EMBL" id="GG662698">
    <property type="protein sequence ID" value="EAR84680.2"/>
    <property type="molecule type" value="Genomic_DNA"/>
</dbReference>
<feature type="active site" description="Charge relay system" evidence="2">
    <location>
        <position position="341"/>
    </location>
</feature>
<evidence type="ECO:0000256" key="2">
    <source>
        <dbReference type="PIRSR" id="PIRSR005211-1"/>
    </source>
</evidence>
<dbReference type="PANTHER" id="PTHR10794">
    <property type="entry name" value="ABHYDROLASE DOMAIN-CONTAINING PROTEIN"/>
    <property type="match status" value="1"/>
</dbReference>
<dbReference type="Pfam" id="PF00561">
    <property type="entry name" value="Abhydrolase_1"/>
    <property type="match status" value="1"/>
</dbReference>
<feature type="active site" description="Charge relay system" evidence="2">
    <location>
        <position position="370"/>
    </location>
</feature>
<dbReference type="PANTHER" id="PTHR10794:SF63">
    <property type="entry name" value="ALPHA_BETA HYDROLASE 1, ISOFORM A"/>
    <property type="match status" value="1"/>
</dbReference>
<comment type="similarity">
    <text evidence="1">Belongs to the AB hydrolase superfamily. AB hydrolase 4 family.</text>
</comment>
<reference evidence="5" key="1">
    <citation type="journal article" date="2006" name="PLoS Biol.">
        <title>Macronuclear genome sequence of the ciliate Tetrahymena thermophila, a model eukaryote.</title>
        <authorList>
            <person name="Eisen J.A."/>
            <person name="Coyne R.S."/>
            <person name="Wu M."/>
            <person name="Wu D."/>
            <person name="Thiagarajan M."/>
            <person name="Wortman J.R."/>
            <person name="Badger J.H."/>
            <person name="Ren Q."/>
            <person name="Amedeo P."/>
            <person name="Jones K.M."/>
            <person name="Tallon L.J."/>
            <person name="Delcher A.L."/>
            <person name="Salzberg S.L."/>
            <person name="Silva J.C."/>
            <person name="Haas B.J."/>
            <person name="Majoros W.H."/>
            <person name="Farzad M."/>
            <person name="Carlton J.M."/>
            <person name="Smith R.K. Jr."/>
            <person name="Garg J."/>
            <person name="Pearlman R.E."/>
            <person name="Karrer K.M."/>
            <person name="Sun L."/>
            <person name="Manning G."/>
            <person name="Elde N.C."/>
            <person name="Turkewitz A.P."/>
            <person name="Asai D.J."/>
            <person name="Wilkes D.E."/>
            <person name="Wang Y."/>
            <person name="Cai H."/>
            <person name="Collins K."/>
            <person name="Stewart B.A."/>
            <person name="Lee S.R."/>
            <person name="Wilamowska K."/>
            <person name="Weinberg Z."/>
            <person name="Ruzzo W.L."/>
            <person name="Wloga D."/>
            <person name="Gaertig J."/>
            <person name="Frankel J."/>
            <person name="Tsao C.-C."/>
            <person name="Gorovsky M.A."/>
            <person name="Keeling P.J."/>
            <person name="Waller R.F."/>
            <person name="Patron N.J."/>
            <person name="Cherry J.M."/>
            <person name="Stover N.A."/>
            <person name="Krieger C.J."/>
            <person name="del Toro C."/>
            <person name="Ryder H.F."/>
            <person name="Williamson S.C."/>
            <person name="Barbeau R.A."/>
            <person name="Hamilton E.P."/>
            <person name="Orias E."/>
        </authorList>
    </citation>
    <scope>NUCLEOTIDE SEQUENCE [LARGE SCALE GENOMIC DNA]</scope>
    <source>
        <strain evidence="5">SB210</strain>
    </source>
</reference>
<dbReference type="InterPro" id="IPR050960">
    <property type="entry name" value="AB_hydrolase_4_sf"/>
</dbReference>
<dbReference type="STRING" id="312017.I7M692"/>
<dbReference type="InParanoid" id="I7M692"/>
<name>I7M692_TETTS</name>
<dbReference type="GO" id="GO:0047372">
    <property type="term" value="F:monoacylglycerol lipase activity"/>
    <property type="evidence" value="ECO:0007669"/>
    <property type="project" value="TreeGrafter"/>
</dbReference>
<dbReference type="PIRSF" id="PIRSF005211">
    <property type="entry name" value="Ab_hydro_YheT"/>
    <property type="match status" value="1"/>
</dbReference>
<dbReference type="Gene3D" id="3.40.50.1820">
    <property type="entry name" value="alpha/beta hydrolase"/>
    <property type="match status" value="1"/>
</dbReference>
<dbReference type="InterPro" id="IPR012020">
    <property type="entry name" value="ABHD4"/>
</dbReference>
<accession>I7M692</accession>
<dbReference type="AlphaFoldDB" id="I7M692"/>
<keyword evidence="4" id="KW-0378">Hydrolase</keyword>
<dbReference type="OrthoDB" id="5954035at2759"/>
<sequence length="408" mass="47158">MFSRIAQSYKTPSSYAQFRSGKFKKKMLYGFLIYCGLEFYSRADINTDLKFKGIMNEDNIAAIKNCKSLRQGKYFPTSYLPNNFLMAVYGAKFDPAPYVPYEREYIKTKDGGQLGLDWVPVQSKFSNDEERRILIIFHGLTGGSDCNYIKQGALIAQNYGFRTVCVNMRGYNSKLSSPQMTDFTKNDDILEIIQSIQAKYPKANLYGLGISMGANYMLKMAGELKEKCLLKSMVSVSNPWDLVKCNEEMNKWYKKIYNYNIAANFKRNLKQNLELFENKEKELGVDLKKALETNDTFEFHDAFTTKLCGYNDVLKMYEQSSCKDVVQNITVPTLCIQSNNDPICVQDCVPTDKFSKNPNLLLVQTQKGSHIDYFTTYKCHRWFYQPALEFLNYQDSRLKEEKETSSKQ</sequence>
<protein>
    <submittedName>
        <fullName evidence="4">Alpha/beta fold hydrolase</fullName>
    </submittedName>
</protein>
<dbReference type="ESTHER" id="tetts-q22h28">
    <property type="family name" value="abh_upf0017"/>
</dbReference>
<dbReference type="GeneID" id="7829977"/>
<proteinExistence type="inferred from homology"/>
<dbReference type="KEGG" id="tet:TTHERM_00649490"/>
<evidence type="ECO:0000256" key="1">
    <source>
        <dbReference type="ARBA" id="ARBA00010884"/>
    </source>
</evidence>
<dbReference type="InterPro" id="IPR000073">
    <property type="entry name" value="AB_hydrolase_1"/>
</dbReference>